<evidence type="ECO:0000256" key="1">
    <source>
        <dbReference type="ARBA" id="ARBA00010490"/>
    </source>
</evidence>
<feature type="coiled-coil region" evidence="2">
    <location>
        <begin position="6"/>
        <end position="33"/>
    </location>
</feature>
<dbReference type="GO" id="GO:0005829">
    <property type="term" value="C:cytosol"/>
    <property type="evidence" value="ECO:0007669"/>
    <property type="project" value="TreeGrafter"/>
</dbReference>
<dbReference type="EMBL" id="HBHP01027546">
    <property type="protein sequence ID" value="CAD9773063.1"/>
    <property type="molecule type" value="Transcribed_RNA"/>
</dbReference>
<accession>A0A7S2TXX9</accession>
<comment type="similarity">
    <text evidence="1">Belongs to the PDCD5 family.</text>
</comment>
<proteinExistence type="inferred from homology"/>
<dbReference type="Pfam" id="PF01984">
    <property type="entry name" value="dsDNA_bind"/>
    <property type="match status" value="1"/>
</dbReference>
<dbReference type="Gene3D" id="1.10.8.140">
    <property type="entry name" value="PDCD5-like"/>
    <property type="match status" value="1"/>
</dbReference>
<protein>
    <submittedName>
        <fullName evidence="3">Uncharacterized protein</fullName>
    </submittedName>
</protein>
<dbReference type="GO" id="GO:0003677">
    <property type="term" value="F:DNA binding"/>
    <property type="evidence" value="ECO:0007669"/>
    <property type="project" value="InterPro"/>
</dbReference>
<evidence type="ECO:0000313" key="3">
    <source>
        <dbReference type="EMBL" id="CAD9773063.1"/>
    </source>
</evidence>
<dbReference type="PANTHER" id="PTHR10840:SF0">
    <property type="entry name" value="PROGRAMMED CELL DEATH PROTEIN 5"/>
    <property type="match status" value="1"/>
</dbReference>
<dbReference type="InterPro" id="IPR036883">
    <property type="entry name" value="PDCD5-like_sf"/>
</dbReference>
<dbReference type="AlphaFoldDB" id="A0A7S2TXX9"/>
<name>A0A7S2TXX9_9EUKA</name>
<sequence>MADAKMQQQMQAAQQQSAKIQEMKMKKEAMLKQILSPEANERLTRIGLVKPQMAEKVADMMLRLAGNGQIKSKVTEDQFKGYLEQINKEAKPKTKITFARYYVTTYGTSCRYVTLRTF</sequence>
<dbReference type="SUPFAM" id="SSF46950">
    <property type="entry name" value="Double-stranded DNA-binding domain"/>
    <property type="match status" value="1"/>
</dbReference>
<gene>
    <name evidence="3" type="ORF">LSP00402_LOCUS17054</name>
</gene>
<reference evidence="3" key="1">
    <citation type="submission" date="2021-01" db="EMBL/GenBank/DDBJ databases">
        <authorList>
            <person name="Corre E."/>
            <person name="Pelletier E."/>
            <person name="Niang G."/>
            <person name="Scheremetjew M."/>
            <person name="Finn R."/>
            <person name="Kale V."/>
            <person name="Holt S."/>
            <person name="Cochrane G."/>
            <person name="Meng A."/>
            <person name="Brown T."/>
            <person name="Cohen L."/>
        </authorList>
    </citation>
    <scope>NUCLEOTIDE SEQUENCE</scope>
    <source>
        <strain evidence="3">CCMP622</strain>
    </source>
</reference>
<dbReference type="PANTHER" id="PTHR10840">
    <property type="entry name" value="PROGRAMMED CELL DEATH PROTEIN 5"/>
    <property type="match status" value="1"/>
</dbReference>
<organism evidence="3">
    <name type="scientific">Lotharella oceanica</name>
    <dbReference type="NCBI Taxonomy" id="641309"/>
    <lineage>
        <taxon>Eukaryota</taxon>
        <taxon>Sar</taxon>
        <taxon>Rhizaria</taxon>
        <taxon>Cercozoa</taxon>
        <taxon>Chlorarachniophyceae</taxon>
        <taxon>Lotharella</taxon>
    </lineage>
</organism>
<keyword evidence="2" id="KW-0175">Coiled coil</keyword>
<dbReference type="InterPro" id="IPR002836">
    <property type="entry name" value="PDCD5-like"/>
</dbReference>
<evidence type="ECO:0000256" key="2">
    <source>
        <dbReference type="SAM" id="Coils"/>
    </source>
</evidence>